<name>A0A5B7J7U1_PORTR</name>
<dbReference type="AlphaFoldDB" id="A0A5B7J7U1"/>
<protein>
    <submittedName>
        <fullName evidence="1">Uncharacterized protein</fullName>
    </submittedName>
</protein>
<gene>
    <name evidence="1" type="ORF">E2C01_085862</name>
</gene>
<reference evidence="1 2" key="1">
    <citation type="submission" date="2019-05" db="EMBL/GenBank/DDBJ databases">
        <title>Another draft genome of Portunus trituberculatus and its Hox gene families provides insights of decapod evolution.</title>
        <authorList>
            <person name="Jeong J.-H."/>
            <person name="Song I."/>
            <person name="Kim S."/>
            <person name="Choi T."/>
            <person name="Kim D."/>
            <person name="Ryu S."/>
            <person name="Kim W."/>
        </authorList>
    </citation>
    <scope>NUCLEOTIDE SEQUENCE [LARGE SCALE GENOMIC DNA]</scope>
    <source>
        <tissue evidence="1">Muscle</tissue>
    </source>
</reference>
<proteinExistence type="predicted"/>
<accession>A0A5B7J7U1</accession>
<organism evidence="1 2">
    <name type="scientific">Portunus trituberculatus</name>
    <name type="common">Swimming crab</name>
    <name type="synonym">Neptunus trituberculatus</name>
    <dbReference type="NCBI Taxonomy" id="210409"/>
    <lineage>
        <taxon>Eukaryota</taxon>
        <taxon>Metazoa</taxon>
        <taxon>Ecdysozoa</taxon>
        <taxon>Arthropoda</taxon>
        <taxon>Crustacea</taxon>
        <taxon>Multicrustacea</taxon>
        <taxon>Malacostraca</taxon>
        <taxon>Eumalacostraca</taxon>
        <taxon>Eucarida</taxon>
        <taxon>Decapoda</taxon>
        <taxon>Pleocyemata</taxon>
        <taxon>Brachyura</taxon>
        <taxon>Eubrachyura</taxon>
        <taxon>Portunoidea</taxon>
        <taxon>Portunidae</taxon>
        <taxon>Portuninae</taxon>
        <taxon>Portunus</taxon>
    </lineage>
</organism>
<evidence type="ECO:0000313" key="2">
    <source>
        <dbReference type="Proteomes" id="UP000324222"/>
    </source>
</evidence>
<dbReference type="EMBL" id="VSRR010085807">
    <property type="protein sequence ID" value="MPC90859.1"/>
    <property type="molecule type" value="Genomic_DNA"/>
</dbReference>
<evidence type="ECO:0000313" key="1">
    <source>
        <dbReference type="EMBL" id="MPC90859.1"/>
    </source>
</evidence>
<keyword evidence="2" id="KW-1185">Reference proteome</keyword>
<comment type="caution">
    <text evidence="1">The sequence shown here is derived from an EMBL/GenBank/DDBJ whole genome shotgun (WGS) entry which is preliminary data.</text>
</comment>
<dbReference type="Proteomes" id="UP000324222">
    <property type="component" value="Unassembled WGS sequence"/>
</dbReference>
<sequence>MLNTRPESNLQAEIRKLHRENAKGCRLNYSSEEWEAAAAEGAGPGAPLSEL</sequence>